<evidence type="ECO:0000313" key="1">
    <source>
        <dbReference type="EMBL" id="XCG75022.1"/>
    </source>
</evidence>
<organism evidence="1">
    <name type="scientific">Pseudomonas sp. MYb327</name>
    <dbReference type="NCBI Taxonomy" id="2745230"/>
    <lineage>
        <taxon>Bacteria</taxon>
        <taxon>Pseudomonadati</taxon>
        <taxon>Pseudomonadota</taxon>
        <taxon>Gammaproteobacteria</taxon>
        <taxon>Pseudomonadales</taxon>
        <taxon>Pseudomonadaceae</taxon>
        <taxon>Pseudomonas</taxon>
    </lineage>
</organism>
<dbReference type="RefSeq" id="WP_339554003.1">
    <property type="nucleotide sequence ID" value="NZ_CP159258.1"/>
</dbReference>
<gene>
    <name evidence="1" type="ORF">ABVN21_02755</name>
</gene>
<accession>A0AAU8E7F7</accession>
<reference evidence="1" key="1">
    <citation type="submission" date="2024-06" db="EMBL/GenBank/DDBJ databases">
        <title>The Caenorhabditis elegans bacterial microbiome influences microsporidia infection through nutrient limitation and inhibiting parasite invasion.</title>
        <authorList>
            <person name="Tamim El Jarkass H."/>
            <person name="Castelblanco S."/>
            <person name="Kaur M."/>
            <person name="Wan Y.C."/>
            <person name="Ellis A.E."/>
            <person name="Sheldon R.D."/>
            <person name="Lien E.C."/>
            <person name="Burton N.O."/>
            <person name="Wright G.D."/>
            <person name="Reinke A.W."/>
        </authorList>
    </citation>
    <scope>NUCLEOTIDE SEQUENCE</scope>
    <source>
        <strain evidence="1">MYb327</strain>
    </source>
</reference>
<name>A0AAU8E7F7_9PSED</name>
<protein>
    <recommendedName>
        <fullName evidence="2">Ig-like domain-containing protein</fullName>
    </recommendedName>
</protein>
<proteinExistence type="predicted"/>
<sequence length="645" mass="71581">MSKYTKLESAEEKAVAYRKLRWSAETMAAVAPELDRTKNPLLPDESDDEINQLHKQYQGTAIRILVHQFDASQDPLPTGGFVQLRWNGSLVGAAFRYQTPIPPRSFPLELDLPPECTITKGTYELSYRINHGGNTGAPVETLIINIDTDFPQALKPTVPVTEITKDYLDANGFVPVTCPLSGDSRIGDVIRAWYGKSESDPDKVLIGTQSLTNPVAAPVFELTEALLGTEEGMHEIWVDHCDRKGNQSPSSDKLQINVVLTLAPTLTAPDVPLFEDDGVINLIDAQTPSGVGVGIIDEYRNFVAGRDYLKIVWDGVEQVEKLIDRFPFFIDVPFRDVYNGVAYQEDVPVSLQVRRGDRLHPDSPLTKLVKKDLRKPGPIDPEKPGPPDDFLPLVIAHGAESFENNRIYGVDEGQPVSVTTPLYEGAQKDERLQLVWNGIEVSEPDGGVYYVQGDEGEGFKVTFSVAWSFVESQGNNKSTPLYYRAHDAVSDNYAVSGTQSVYVYIHDTLISDPVIQHLDPDFDNLNCNSLRPGLDGKMAVVVFIPPNPGFKDKAIHLDYQAYSDPDGVVELQIRGSVDYTISEQESIDGCYIYFPYRVFDETGSRFGAIRYSVVLDGHLSISERHFVRVLMREGDGSSCNFTPSP</sequence>
<evidence type="ECO:0008006" key="2">
    <source>
        <dbReference type="Google" id="ProtNLM"/>
    </source>
</evidence>
<dbReference type="AlphaFoldDB" id="A0AAU8E7F7"/>
<dbReference type="EMBL" id="CP159258">
    <property type="protein sequence ID" value="XCG75022.1"/>
    <property type="molecule type" value="Genomic_DNA"/>
</dbReference>